<gene>
    <name evidence="2" type="primary">TCEB2</name>
</gene>
<dbReference type="InterPro" id="IPR039049">
    <property type="entry name" value="ELOB"/>
</dbReference>
<proteinExistence type="evidence at transcript level"/>
<dbReference type="InterPro" id="IPR029071">
    <property type="entry name" value="Ubiquitin-like_domsf"/>
</dbReference>
<keyword evidence="2" id="KW-0251">Elongation factor</keyword>
<dbReference type="Gene3D" id="3.10.20.90">
    <property type="entry name" value="Phosphatidylinositol 3-kinase Catalytic Subunit, Chain A, domain 1"/>
    <property type="match status" value="1"/>
</dbReference>
<dbReference type="PANTHER" id="PTHR13248">
    <property type="entry name" value="TRANSCRIPTION ELONGATION FACTOR B POLYPEPTIDE 2"/>
    <property type="match status" value="1"/>
</dbReference>
<dbReference type="GO" id="GO:0003746">
    <property type="term" value="F:translation elongation factor activity"/>
    <property type="evidence" value="ECO:0007669"/>
    <property type="project" value="UniProtKB-KW"/>
</dbReference>
<dbReference type="PROSITE" id="PS50053">
    <property type="entry name" value="UBIQUITIN_2"/>
    <property type="match status" value="1"/>
</dbReference>
<dbReference type="GO" id="GO:0030891">
    <property type="term" value="C:VCB complex"/>
    <property type="evidence" value="ECO:0007669"/>
    <property type="project" value="InterPro"/>
</dbReference>
<dbReference type="Pfam" id="PF00240">
    <property type="entry name" value="ubiquitin"/>
    <property type="match status" value="1"/>
</dbReference>
<dbReference type="OrthoDB" id="7537057at2759"/>
<dbReference type="AlphaFoldDB" id="T2MD15"/>
<sequence length="120" mass="13468">MSRTSVTEVFLVIKREKTSIFLDVKETTYVYEIKSTLATLLKKNTDDMCLLYKDSILDENKTVAEYGLTMQTTKPQTPALIGLVYRISEMDFEELNIIPVSLPNELPGTMKPQDSPAAGS</sequence>
<dbReference type="PANTHER" id="PTHR13248:SF4">
    <property type="entry name" value="ELONGIN B"/>
    <property type="match status" value="1"/>
</dbReference>
<evidence type="ECO:0000313" key="2">
    <source>
        <dbReference type="EMBL" id="CDG69966.1"/>
    </source>
</evidence>
<accession>T2MD15</accession>
<evidence type="ECO:0000259" key="1">
    <source>
        <dbReference type="PROSITE" id="PS50053"/>
    </source>
</evidence>
<reference evidence="2" key="1">
    <citation type="journal article" date="2013" name="Genome Biol. Evol.">
        <title>Punctuated emergences of genetic and phenotypic innovations in eumetazoan, bilaterian, euteleostome, and hominidae ancestors.</title>
        <authorList>
            <person name="Wenger Y."/>
            <person name="Galliot B."/>
        </authorList>
    </citation>
    <scope>NUCLEOTIDE SEQUENCE</scope>
    <source>
        <tissue evidence="2">Whole animals</tissue>
    </source>
</reference>
<keyword evidence="2" id="KW-0648">Protein biosynthesis</keyword>
<feature type="non-terminal residue" evidence="2">
    <location>
        <position position="1"/>
    </location>
</feature>
<organism evidence="2">
    <name type="scientific">Hydra vulgaris</name>
    <name type="common">Hydra</name>
    <name type="synonym">Hydra attenuata</name>
    <dbReference type="NCBI Taxonomy" id="6087"/>
    <lineage>
        <taxon>Eukaryota</taxon>
        <taxon>Metazoa</taxon>
        <taxon>Cnidaria</taxon>
        <taxon>Hydrozoa</taxon>
        <taxon>Hydroidolina</taxon>
        <taxon>Anthoathecata</taxon>
        <taxon>Aplanulata</taxon>
        <taxon>Hydridae</taxon>
        <taxon>Hydra</taxon>
    </lineage>
</organism>
<dbReference type="InterPro" id="IPR000626">
    <property type="entry name" value="Ubiquitin-like_dom"/>
</dbReference>
<protein>
    <submittedName>
        <fullName evidence="2">Transcription elongation factor B polypeptide 2</fullName>
    </submittedName>
</protein>
<dbReference type="SUPFAM" id="SSF54236">
    <property type="entry name" value="Ubiquitin-like"/>
    <property type="match status" value="1"/>
</dbReference>
<dbReference type="GO" id="GO:0006368">
    <property type="term" value="P:transcription elongation by RNA polymerase II"/>
    <property type="evidence" value="ECO:0007669"/>
    <property type="project" value="InterPro"/>
</dbReference>
<dbReference type="EMBL" id="HAAD01003734">
    <property type="protein sequence ID" value="CDG69966.1"/>
    <property type="molecule type" value="mRNA"/>
</dbReference>
<dbReference type="GO" id="GO:0070449">
    <property type="term" value="C:elongin complex"/>
    <property type="evidence" value="ECO:0007669"/>
    <property type="project" value="InterPro"/>
</dbReference>
<feature type="domain" description="Ubiquitin-like" evidence="1">
    <location>
        <begin position="7"/>
        <end position="73"/>
    </location>
</feature>
<name>T2MD15_HYDVU</name>